<dbReference type="AlphaFoldDB" id="A0A9W4X1V7"/>
<evidence type="ECO:0000313" key="1">
    <source>
        <dbReference type="EMBL" id="CAI2189098.1"/>
    </source>
</evidence>
<sequence length="69" mass="7686">ADELSEELGAFVAIDECEVNDQILSNLTKARNDPNIIDSTNLSEIIEQLKKIGKELSINSYMQPHIISL</sequence>
<comment type="caution">
    <text evidence="1">The sequence shown here is derived from an EMBL/GenBank/DDBJ whole genome shotgun (WGS) entry which is preliminary data.</text>
</comment>
<dbReference type="OrthoDB" id="10358889at2759"/>
<accession>A0A9W4X1V7</accession>
<feature type="non-terminal residue" evidence="1">
    <location>
        <position position="1"/>
    </location>
</feature>
<evidence type="ECO:0000313" key="2">
    <source>
        <dbReference type="Proteomes" id="UP001153678"/>
    </source>
</evidence>
<gene>
    <name evidence="1" type="ORF">FWILDA_LOCUS13911</name>
</gene>
<reference evidence="1" key="1">
    <citation type="submission" date="2022-08" db="EMBL/GenBank/DDBJ databases">
        <authorList>
            <person name="Kallberg Y."/>
            <person name="Tangrot J."/>
            <person name="Rosling A."/>
        </authorList>
    </citation>
    <scope>NUCLEOTIDE SEQUENCE</scope>
    <source>
        <strain evidence="1">Wild A</strain>
    </source>
</reference>
<dbReference type="EMBL" id="CAMKVN010005606">
    <property type="protein sequence ID" value="CAI2189098.1"/>
    <property type="molecule type" value="Genomic_DNA"/>
</dbReference>
<protein>
    <submittedName>
        <fullName evidence="1">7649_t:CDS:1</fullName>
    </submittedName>
</protein>
<proteinExistence type="predicted"/>
<keyword evidence="2" id="KW-1185">Reference proteome</keyword>
<dbReference type="Proteomes" id="UP001153678">
    <property type="component" value="Unassembled WGS sequence"/>
</dbReference>
<organism evidence="1 2">
    <name type="scientific">Funneliformis geosporum</name>
    <dbReference type="NCBI Taxonomy" id="1117311"/>
    <lineage>
        <taxon>Eukaryota</taxon>
        <taxon>Fungi</taxon>
        <taxon>Fungi incertae sedis</taxon>
        <taxon>Mucoromycota</taxon>
        <taxon>Glomeromycotina</taxon>
        <taxon>Glomeromycetes</taxon>
        <taxon>Glomerales</taxon>
        <taxon>Glomeraceae</taxon>
        <taxon>Funneliformis</taxon>
    </lineage>
</organism>
<name>A0A9W4X1V7_9GLOM</name>